<evidence type="ECO:0000256" key="1">
    <source>
        <dbReference type="SAM" id="MobiDB-lite"/>
    </source>
</evidence>
<dbReference type="Proteomes" id="UP000186922">
    <property type="component" value="Unassembled WGS sequence"/>
</dbReference>
<evidence type="ECO:0000256" key="2">
    <source>
        <dbReference type="SAM" id="SignalP"/>
    </source>
</evidence>
<gene>
    <name evidence="3" type="primary">RvY_07728-1</name>
    <name evidence="3" type="synonym">RvY_07728.1</name>
    <name evidence="3" type="ORF">RvY_07728</name>
</gene>
<feature type="region of interest" description="Disordered" evidence="1">
    <location>
        <begin position="309"/>
        <end position="331"/>
    </location>
</feature>
<accession>A0A1D1VCN0</accession>
<feature type="chain" id="PRO_5008898275" description="Cadherin domain-containing protein" evidence="2">
    <location>
        <begin position="29"/>
        <end position="331"/>
    </location>
</feature>
<keyword evidence="4" id="KW-1185">Reference proteome</keyword>
<organism evidence="3 4">
    <name type="scientific">Ramazzottius varieornatus</name>
    <name type="common">Water bear</name>
    <name type="synonym">Tardigrade</name>
    <dbReference type="NCBI Taxonomy" id="947166"/>
    <lineage>
        <taxon>Eukaryota</taxon>
        <taxon>Metazoa</taxon>
        <taxon>Ecdysozoa</taxon>
        <taxon>Tardigrada</taxon>
        <taxon>Eutardigrada</taxon>
        <taxon>Parachela</taxon>
        <taxon>Hypsibioidea</taxon>
        <taxon>Ramazzottiidae</taxon>
        <taxon>Ramazzottius</taxon>
    </lineage>
</organism>
<evidence type="ECO:0000313" key="4">
    <source>
        <dbReference type="Proteomes" id="UP000186922"/>
    </source>
</evidence>
<sequence length="331" mass="34788">MYPPVTSRISGTLRLLVISLYLLNHAGAQQFTQSFYSLTPSSCQLRDRVGIVSSTAPAFYEIEPGTAPFAILGDTGTIVATNTGQGTYTFIVRLMDQFLQRTSATAIVQVQCPTTSSRATFQQPSYQFGPVCQAGTAVGMVSLTNPPPGTRYFMVPPLTALLNLDQTTGMITSVQRLPAFSSSINVKVLAFFPGGTASVPVSILPCTTPKPTIANGAQLTMSSCSAGTLVGQVPVNSPSNSMRFASSGGANNFVIDPNTGRLILVNNLITAPGQRLSFVLSVEVTDLTTGMSSRGRVLVQGVCNGIVNNPAPVPPPSPSMPQPPPPVSDFR</sequence>
<dbReference type="CDD" id="cd11304">
    <property type="entry name" value="Cadherin_repeat"/>
    <property type="match status" value="1"/>
</dbReference>
<evidence type="ECO:0008006" key="5">
    <source>
        <dbReference type="Google" id="ProtNLM"/>
    </source>
</evidence>
<dbReference type="EMBL" id="BDGG01000003">
    <property type="protein sequence ID" value="GAU96258.1"/>
    <property type="molecule type" value="Genomic_DNA"/>
</dbReference>
<dbReference type="AlphaFoldDB" id="A0A1D1VCN0"/>
<name>A0A1D1VCN0_RAMVA</name>
<comment type="caution">
    <text evidence="3">The sequence shown here is derived from an EMBL/GenBank/DDBJ whole genome shotgun (WGS) entry which is preliminary data.</text>
</comment>
<keyword evidence="2" id="KW-0732">Signal</keyword>
<dbReference type="OrthoDB" id="6250271at2759"/>
<feature type="compositionally biased region" description="Pro residues" evidence="1">
    <location>
        <begin position="311"/>
        <end position="331"/>
    </location>
</feature>
<reference evidence="3 4" key="1">
    <citation type="journal article" date="2016" name="Nat. Commun.">
        <title>Extremotolerant tardigrade genome and improved radiotolerance of human cultured cells by tardigrade-unique protein.</title>
        <authorList>
            <person name="Hashimoto T."/>
            <person name="Horikawa D.D."/>
            <person name="Saito Y."/>
            <person name="Kuwahara H."/>
            <person name="Kozuka-Hata H."/>
            <person name="Shin-I T."/>
            <person name="Minakuchi Y."/>
            <person name="Ohishi K."/>
            <person name="Motoyama A."/>
            <person name="Aizu T."/>
            <person name="Enomoto A."/>
            <person name="Kondo K."/>
            <person name="Tanaka S."/>
            <person name="Hara Y."/>
            <person name="Koshikawa S."/>
            <person name="Sagara H."/>
            <person name="Miura T."/>
            <person name="Yokobori S."/>
            <person name="Miyagawa K."/>
            <person name="Suzuki Y."/>
            <person name="Kubo T."/>
            <person name="Oyama M."/>
            <person name="Kohara Y."/>
            <person name="Fujiyama A."/>
            <person name="Arakawa K."/>
            <person name="Katayama T."/>
            <person name="Toyoda A."/>
            <person name="Kunieda T."/>
        </authorList>
    </citation>
    <scope>NUCLEOTIDE SEQUENCE [LARGE SCALE GENOMIC DNA]</scope>
    <source>
        <strain evidence="3 4">YOKOZUNA-1</strain>
    </source>
</reference>
<proteinExistence type="predicted"/>
<evidence type="ECO:0000313" key="3">
    <source>
        <dbReference type="EMBL" id="GAU96258.1"/>
    </source>
</evidence>
<feature type="signal peptide" evidence="2">
    <location>
        <begin position="1"/>
        <end position="28"/>
    </location>
</feature>
<protein>
    <recommendedName>
        <fullName evidence="5">Cadherin domain-containing protein</fullName>
    </recommendedName>
</protein>